<dbReference type="InterPro" id="IPR001845">
    <property type="entry name" value="HTH_ArsR_DNA-bd_dom"/>
</dbReference>
<protein>
    <submittedName>
        <fullName evidence="2">ArsR family transcriptional regulator</fullName>
    </submittedName>
</protein>
<dbReference type="RefSeq" id="WP_126682999.1">
    <property type="nucleotide sequence ID" value="NZ_RYYV01000001.1"/>
</dbReference>
<dbReference type="AlphaFoldDB" id="A0A3S0PLF5"/>
<dbReference type="SUPFAM" id="SSF46785">
    <property type="entry name" value="Winged helix' DNA-binding domain"/>
    <property type="match status" value="1"/>
</dbReference>
<dbReference type="SMART" id="SM00418">
    <property type="entry name" value="HTH_ARSR"/>
    <property type="match status" value="1"/>
</dbReference>
<dbReference type="Gene3D" id="1.10.10.10">
    <property type="entry name" value="Winged helix-like DNA-binding domain superfamily/Winged helix DNA-binding domain"/>
    <property type="match status" value="1"/>
</dbReference>
<accession>A0A3S0PLF5</accession>
<organism evidence="2 3">
    <name type="scientific">Dyella choica</name>
    <dbReference type="NCBI Taxonomy" id="1927959"/>
    <lineage>
        <taxon>Bacteria</taxon>
        <taxon>Pseudomonadati</taxon>
        <taxon>Pseudomonadota</taxon>
        <taxon>Gammaproteobacteria</taxon>
        <taxon>Lysobacterales</taxon>
        <taxon>Rhodanobacteraceae</taxon>
        <taxon>Dyella</taxon>
    </lineage>
</organism>
<dbReference type="PANTHER" id="PTHR38600">
    <property type="entry name" value="TRANSCRIPTIONAL REGULATORY PROTEIN"/>
    <property type="match status" value="1"/>
</dbReference>
<dbReference type="NCBIfam" id="NF033788">
    <property type="entry name" value="HTH_metalloreg"/>
    <property type="match status" value="1"/>
</dbReference>
<comment type="caution">
    <text evidence="2">The sequence shown here is derived from an EMBL/GenBank/DDBJ whole genome shotgun (WGS) entry which is preliminary data.</text>
</comment>
<dbReference type="OrthoDB" id="46768at2"/>
<dbReference type="PANTHER" id="PTHR38600:SF2">
    <property type="entry name" value="SLL0088 PROTEIN"/>
    <property type="match status" value="1"/>
</dbReference>
<dbReference type="Proteomes" id="UP000274358">
    <property type="component" value="Unassembled WGS sequence"/>
</dbReference>
<dbReference type="PRINTS" id="PR00778">
    <property type="entry name" value="HTHARSR"/>
</dbReference>
<dbReference type="PROSITE" id="PS50987">
    <property type="entry name" value="HTH_ARSR_2"/>
    <property type="match status" value="1"/>
</dbReference>
<reference evidence="2 3" key="1">
    <citation type="submission" date="2018-12" db="EMBL/GenBank/DDBJ databases">
        <title>Dyella dinghuensis sp. nov. DHOA06 and Dyella choica sp. nov. 4M-K27, isolated from forest soil.</title>
        <authorList>
            <person name="Qiu L.-H."/>
            <person name="Gao Z.-H."/>
        </authorList>
    </citation>
    <scope>NUCLEOTIDE SEQUENCE [LARGE SCALE GENOMIC DNA]</scope>
    <source>
        <strain evidence="2 3">4M-K27</strain>
    </source>
</reference>
<evidence type="ECO:0000313" key="2">
    <source>
        <dbReference type="EMBL" id="RUL79948.1"/>
    </source>
</evidence>
<feature type="domain" description="HTH arsR-type" evidence="1">
    <location>
        <begin position="9"/>
        <end position="105"/>
    </location>
</feature>
<dbReference type="CDD" id="cd00090">
    <property type="entry name" value="HTH_ARSR"/>
    <property type="match status" value="1"/>
</dbReference>
<gene>
    <name evidence="2" type="ORF">EKH80_01785</name>
</gene>
<dbReference type="GO" id="GO:0003700">
    <property type="term" value="F:DNA-binding transcription factor activity"/>
    <property type="evidence" value="ECO:0007669"/>
    <property type="project" value="InterPro"/>
</dbReference>
<dbReference type="EMBL" id="RYYV01000001">
    <property type="protein sequence ID" value="RUL79948.1"/>
    <property type="molecule type" value="Genomic_DNA"/>
</dbReference>
<dbReference type="InterPro" id="IPR036390">
    <property type="entry name" value="WH_DNA-bd_sf"/>
</dbReference>
<dbReference type="InterPro" id="IPR036388">
    <property type="entry name" value="WH-like_DNA-bd_sf"/>
</dbReference>
<keyword evidence="3" id="KW-1185">Reference proteome</keyword>
<dbReference type="InterPro" id="IPR011991">
    <property type="entry name" value="ArsR-like_HTH"/>
</dbReference>
<dbReference type="Pfam" id="PF12840">
    <property type="entry name" value="HTH_20"/>
    <property type="match status" value="1"/>
</dbReference>
<evidence type="ECO:0000313" key="3">
    <source>
        <dbReference type="Proteomes" id="UP000274358"/>
    </source>
</evidence>
<sequence>MIETEARKKAATRTARLDAVFAALADPTRRAIIERLSRSEARVTEIAEPFQMSLNAVSKHIRVLEASGVVERHRKGRDHILSINTGSLDEVDGWIERMRHFWDARLDAMERLLVELKQDPKSSHKDRKHGSR</sequence>
<evidence type="ECO:0000259" key="1">
    <source>
        <dbReference type="PROSITE" id="PS50987"/>
    </source>
</evidence>
<name>A0A3S0PLF5_9GAMM</name>
<proteinExistence type="predicted"/>